<reference evidence="1 2" key="1">
    <citation type="journal article" date="2019" name="Plant Biotechnol. J.">
        <title>The red bayberry genome and genetic basis of sex determination.</title>
        <authorList>
            <person name="Jia H.M."/>
            <person name="Jia H.J."/>
            <person name="Cai Q.L."/>
            <person name="Wang Y."/>
            <person name="Zhao H.B."/>
            <person name="Yang W.F."/>
            <person name="Wang G.Y."/>
            <person name="Li Y.H."/>
            <person name="Zhan D.L."/>
            <person name="Shen Y.T."/>
            <person name="Niu Q.F."/>
            <person name="Chang L."/>
            <person name="Qiu J."/>
            <person name="Zhao L."/>
            <person name="Xie H.B."/>
            <person name="Fu W.Y."/>
            <person name="Jin J."/>
            <person name="Li X.W."/>
            <person name="Jiao Y."/>
            <person name="Zhou C.C."/>
            <person name="Tu T."/>
            <person name="Chai C.Y."/>
            <person name="Gao J.L."/>
            <person name="Fan L.J."/>
            <person name="van de Weg E."/>
            <person name="Wang J.Y."/>
            <person name="Gao Z.S."/>
        </authorList>
    </citation>
    <scope>NUCLEOTIDE SEQUENCE [LARGE SCALE GENOMIC DNA]</scope>
    <source>
        <tissue evidence="1">Leaves</tissue>
    </source>
</reference>
<protein>
    <recommendedName>
        <fullName evidence="3">DUF620 domain-containing protein</fullName>
    </recommendedName>
</protein>
<dbReference type="PANTHER" id="PTHR31300">
    <property type="entry name" value="LIPASE"/>
    <property type="match status" value="1"/>
</dbReference>
<dbReference type="InterPro" id="IPR006873">
    <property type="entry name" value="DUF620"/>
</dbReference>
<evidence type="ECO:0000313" key="1">
    <source>
        <dbReference type="EMBL" id="KAB1220572.1"/>
    </source>
</evidence>
<dbReference type="EMBL" id="RXIC02000021">
    <property type="protein sequence ID" value="KAB1220572.1"/>
    <property type="molecule type" value="Genomic_DNA"/>
</dbReference>
<dbReference type="AlphaFoldDB" id="A0A6A1W5P4"/>
<gene>
    <name evidence="1" type="ORF">CJ030_MR3G015825</name>
</gene>
<accession>A0A6A1W5P4</accession>
<sequence length="378" mass="42336">MRKLCPNIHKEDGLDTVLEVPIPEEMFTNMGSNAAVRWQNLRALMRAQSADETFAAASKNEFMALLKLVGSPLIPFQVHPGQPLIRPIKDCSIEASTAKYIVQQYVAATGGQAALNSVNSMYAVGQVKMLGSEMNHRNDDGARAKGNCEVGGFVLWQKNPELWYFELVVSGFKVSAGSDGKVAWNQSSSQPCHANKGPPRPLRRFFQGLDPRSTANLFLEALCIGEKTVNDEECFILKLETAPCILKAQSTSNTEIVHHRIWGYFSQRTGLLVQFEDTKLVRMKSIKGNDSVFWETSMESFMQDYRYIDGINIAHGGRTATTLYRYGEAYNQKRKIEETWRIEEVDFNICGLSMDCFLPPAEIKREQQADGEQGVAES</sequence>
<name>A0A6A1W5P4_9ROSI</name>
<evidence type="ECO:0000313" key="2">
    <source>
        <dbReference type="Proteomes" id="UP000516437"/>
    </source>
</evidence>
<dbReference type="Proteomes" id="UP000516437">
    <property type="component" value="Chromosome 3"/>
</dbReference>
<dbReference type="Pfam" id="PF04788">
    <property type="entry name" value="DUF620"/>
    <property type="match status" value="1"/>
</dbReference>
<keyword evidence="2" id="KW-1185">Reference proteome</keyword>
<organism evidence="1 2">
    <name type="scientific">Morella rubra</name>
    <name type="common">Chinese bayberry</name>
    <dbReference type="NCBI Taxonomy" id="262757"/>
    <lineage>
        <taxon>Eukaryota</taxon>
        <taxon>Viridiplantae</taxon>
        <taxon>Streptophyta</taxon>
        <taxon>Embryophyta</taxon>
        <taxon>Tracheophyta</taxon>
        <taxon>Spermatophyta</taxon>
        <taxon>Magnoliopsida</taxon>
        <taxon>eudicotyledons</taxon>
        <taxon>Gunneridae</taxon>
        <taxon>Pentapetalae</taxon>
        <taxon>rosids</taxon>
        <taxon>fabids</taxon>
        <taxon>Fagales</taxon>
        <taxon>Myricaceae</taxon>
        <taxon>Morella</taxon>
    </lineage>
</organism>
<proteinExistence type="predicted"/>
<evidence type="ECO:0008006" key="3">
    <source>
        <dbReference type="Google" id="ProtNLM"/>
    </source>
</evidence>
<dbReference type="PANTHER" id="PTHR31300:SF25">
    <property type="entry name" value="DUF620 FAMILY PROTEIN (DUF620)"/>
    <property type="match status" value="1"/>
</dbReference>
<comment type="caution">
    <text evidence="1">The sequence shown here is derived from an EMBL/GenBank/DDBJ whole genome shotgun (WGS) entry which is preliminary data.</text>
</comment>
<dbReference type="OrthoDB" id="1065010at2759"/>